<name>A0A0F4G6G7_9PEZI</name>
<dbReference type="AlphaFoldDB" id="A0A0F4G6G7"/>
<keyword evidence="3" id="KW-1185">Reference proteome</keyword>
<feature type="region of interest" description="Disordered" evidence="1">
    <location>
        <begin position="1"/>
        <end position="40"/>
    </location>
</feature>
<evidence type="ECO:0000313" key="2">
    <source>
        <dbReference type="EMBL" id="KJX92632.1"/>
    </source>
</evidence>
<evidence type="ECO:0000313" key="3">
    <source>
        <dbReference type="Proteomes" id="UP000033647"/>
    </source>
</evidence>
<evidence type="ECO:0000256" key="1">
    <source>
        <dbReference type="SAM" id="MobiDB-lite"/>
    </source>
</evidence>
<dbReference type="EMBL" id="LAFY01005790">
    <property type="protein sequence ID" value="KJX92632.1"/>
    <property type="molecule type" value="Genomic_DNA"/>
</dbReference>
<reference evidence="2 3" key="1">
    <citation type="submission" date="2015-03" db="EMBL/GenBank/DDBJ databases">
        <title>RNA-seq based gene annotation and comparative genomics of four Zymoseptoria species reveal species-specific pathogenicity related genes and transposable element activity.</title>
        <authorList>
            <person name="Grandaubert J."/>
            <person name="Bhattacharyya A."/>
            <person name="Stukenbrock E.H."/>
        </authorList>
    </citation>
    <scope>NUCLEOTIDE SEQUENCE [LARGE SCALE GENOMIC DNA]</scope>
    <source>
        <strain evidence="2 3">Zb18110</strain>
    </source>
</reference>
<comment type="caution">
    <text evidence="2">The sequence shown here is derived from an EMBL/GenBank/DDBJ whole genome shotgun (WGS) entry which is preliminary data.</text>
</comment>
<proteinExistence type="predicted"/>
<sequence length="123" mass="14092">MRSRRAHTAGDDELIDAHDILTTGNTATKRRKDQPRDSTMGTYVIQDMYETSHPRHEQDVEVGESVPGEVQEEVGRLREAQGQRQVQELLRWLKTTFDRAWITVLSGMAIDIHSHENPQLGEK</sequence>
<organism evidence="2 3">
    <name type="scientific">Zymoseptoria brevis</name>
    <dbReference type="NCBI Taxonomy" id="1047168"/>
    <lineage>
        <taxon>Eukaryota</taxon>
        <taxon>Fungi</taxon>
        <taxon>Dikarya</taxon>
        <taxon>Ascomycota</taxon>
        <taxon>Pezizomycotina</taxon>
        <taxon>Dothideomycetes</taxon>
        <taxon>Dothideomycetidae</taxon>
        <taxon>Mycosphaerellales</taxon>
        <taxon>Mycosphaerellaceae</taxon>
        <taxon>Zymoseptoria</taxon>
    </lineage>
</organism>
<dbReference type="OrthoDB" id="10662742at2759"/>
<accession>A0A0F4G6G7</accession>
<dbReference type="Proteomes" id="UP000033647">
    <property type="component" value="Unassembled WGS sequence"/>
</dbReference>
<protein>
    <submittedName>
        <fullName evidence="2">Uncharacterized protein</fullName>
    </submittedName>
</protein>
<gene>
    <name evidence="2" type="ORF">TI39_contig5835g00002</name>
</gene>